<feature type="region of interest" description="Disordered" evidence="1">
    <location>
        <begin position="346"/>
        <end position="376"/>
    </location>
</feature>
<sequence>MTLASPQPRPSLSSTLLGKKVHPTRSGIKLAPSIATAQIVSTVKRHDQKLWYSILVTPRNDLPHRSITRAPYTIFRRYEDFLAFSNRLQEIVGAGGSESHSVPKSPRMNKYKSITTAFMKDIVQPVVPIPKLKSRIVLFVTKKDAYQQRYDLDKFLDTVFRLPNHVLKSLAVLEFFGIDKSDMEHKVHQDMRYLSPDRARTNLTVPSKSYTSKRLASAPSTREPPPPMLSRSCSALPIKVSPETFKKAISNPNLNHNAATYGSQHSNGKLKTSKLYNKAKDAQPRHGLLVPELLTPCTSHGSWDETSTSENISFATKDEMFHPTAVPIEYYSEDMIYPLQVAKAPSPNPKLSRSTPAPRKHYVVGNHMPFPRQKEDKRLSPDSAVELLDSVPLPLNRSLSIGHDSNYLKGRNIRIKVIYDLDNIFILQVPRIMPLCDLRVKIASKLSNMEEIKDSKTPISLLYYGAQRTSHEDSHNLRPSDAYKISSGNELAYAMMCMWSDLEKVTVRLMIGM</sequence>
<dbReference type="AlphaFoldDB" id="A0A8H7Q140"/>
<evidence type="ECO:0000313" key="3">
    <source>
        <dbReference type="EMBL" id="KAG2183390.1"/>
    </source>
</evidence>
<dbReference type="PROSITE" id="PS50195">
    <property type="entry name" value="PX"/>
    <property type="match status" value="1"/>
</dbReference>
<accession>A0A8H7Q140</accession>
<gene>
    <name evidence="3" type="ORF">INT43_006396</name>
</gene>
<organism evidence="3 4">
    <name type="scientific">Mortierella isabellina</name>
    <name type="common">Filamentous fungus</name>
    <name type="synonym">Umbelopsis isabellina</name>
    <dbReference type="NCBI Taxonomy" id="91625"/>
    <lineage>
        <taxon>Eukaryota</taxon>
        <taxon>Fungi</taxon>
        <taxon>Fungi incertae sedis</taxon>
        <taxon>Mucoromycota</taxon>
        <taxon>Mucoromycotina</taxon>
        <taxon>Umbelopsidomycetes</taxon>
        <taxon>Umbelopsidales</taxon>
        <taxon>Umbelopsidaceae</taxon>
        <taxon>Umbelopsis</taxon>
    </lineage>
</organism>
<evidence type="ECO:0000256" key="1">
    <source>
        <dbReference type="SAM" id="MobiDB-lite"/>
    </source>
</evidence>
<dbReference type="SMART" id="SM00312">
    <property type="entry name" value="PX"/>
    <property type="match status" value="1"/>
</dbReference>
<protein>
    <recommendedName>
        <fullName evidence="2">PX domain-containing protein</fullName>
    </recommendedName>
</protein>
<proteinExistence type="predicted"/>
<dbReference type="SUPFAM" id="SSF64268">
    <property type="entry name" value="PX domain"/>
    <property type="match status" value="1"/>
</dbReference>
<name>A0A8H7Q140_MORIS</name>
<dbReference type="Pfam" id="PF00787">
    <property type="entry name" value="PX"/>
    <property type="match status" value="1"/>
</dbReference>
<keyword evidence="4" id="KW-1185">Reference proteome</keyword>
<comment type="caution">
    <text evidence="3">The sequence shown here is derived from an EMBL/GenBank/DDBJ whole genome shotgun (WGS) entry which is preliminary data.</text>
</comment>
<dbReference type="InterPro" id="IPR001683">
    <property type="entry name" value="PX_dom"/>
</dbReference>
<dbReference type="Gene3D" id="3.30.1520.10">
    <property type="entry name" value="Phox-like domain"/>
    <property type="match status" value="1"/>
</dbReference>
<dbReference type="GO" id="GO:0035091">
    <property type="term" value="F:phosphatidylinositol binding"/>
    <property type="evidence" value="ECO:0007669"/>
    <property type="project" value="InterPro"/>
</dbReference>
<reference evidence="3" key="1">
    <citation type="submission" date="2020-12" db="EMBL/GenBank/DDBJ databases">
        <title>Metabolic potential, ecology and presence of endohyphal bacteria is reflected in genomic diversity of Mucoromycotina.</title>
        <authorList>
            <person name="Muszewska A."/>
            <person name="Okrasinska A."/>
            <person name="Steczkiewicz K."/>
            <person name="Drgas O."/>
            <person name="Orlowska M."/>
            <person name="Perlinska-Lenart U."/>
            <person name="Aleksandrzak-Piekarczyk T."/>
            <person name="Szatraj K."/>
            <person name="Zielenkiewicz U."/>
            <person name="Pilsyk S."/>
            <person name="Malc E."/>
            <person name="Mieczkowski P."/>
            <person name="Kruszewska J.S."/>
            <person name="Biernat P."/>
            <person name="Pawlowska J."/>
        </authorList>
    </citation>
    <scope>NUCLEOTIDE SEQUENCE</scope>
    <source>
        <strain evidence="3">WA0000067209</strain>
    </source>
</reference>
<dbReference type="OrthoDB" id="5593994at2759"/>
<feature type="compositionally biased region" description="Polar residues" evidence="1">
    <location>
        <begin position="202"/>
        <end position="220"/>
    </location>
</feature>
<evidence type="ECO:0000313" key="4">
    <source>
        <dbReference type="Proteomes" id="UP000654370"/>
    </source>
</evidence>
<feature type="region of interest" description="Disordered" evidence="1">
    <location>
        <begin position="202"/>
        <end position="231"/>
    </location>
</feature>
<dbReference type="InterPro" id="IPR036871">
    <property type="entry name" value="PX_dom_sf"/>
</dbReference>
<evidence type="ECO:0000259" key="2">
    <source>
        <dbReference type="PROSITE" id="PS50195"/>
    </source>
</evidence>
<dbReference type="Proteomes" id="UP000654370">
    <property type="component" value="Unassembled WGS sequence"/>
</dbReference>
<feature type="domain" description="PX" evidence="2">
    <location>
        <begin position="30"/>
        <end position="183"/>
    </location>
</feature>
<dbReference type="EMBL" id="JAEPQZ010000003">
    <property type="protein sequence ID" value="KAG2183390.1"/>
    <property type="molecule type" value="Genomic_DNA"/>
</dbReference>